<gene>
    <name evidence="1" type="ORF">SAMN04487995_4580</name>
</gene>
<dbReference type="STRING" id="408657.SAMN04487995_4580"/>
<keyword evidence="2" id="KW-1185">Reference proteome</keyword>
<dbReference type="EMBL" id="FNXY01000007">
    <property type="protein sequence ID" value="SEJ41625.1"/>
    <property type="molecule type" value="Genomic_DNA"/>
</dbReference>
<dbReference type="OrthoDB" id="5148996at2"/>
<protein>
    <submittedName>
        <fullName evidence="1">Peptidase C39 family protein</fullName>
    </submittedName>
</protein>
<dbReference type="Proteomes" id="UP000199532">
    <property type="component" value="Unassembled WGS sequence"/>
</dbReference>
<dbReference type="InterPro" id="IPR022118">
    <property type="entry name" value="Peptidase_C70_AvrRpt2"/>
</dbReference>
<proteinExistence type="predicted"/>
<dbReference type="AlphaFoldDB" id="A0A1H6YY32"/>
<dbReference type="Gene3D" id="3.90.70.10">
    <property type="entry name" value="Cysteine proteinases"/>
    <property type="match status" value="1"/>
</dbReference>
<organism evidence="1 2">
    <name type="scientific">Dyadobacter koreensis</name>
    <dbReference type="NCBI Taxonomy" id="408657"/>
    <lineage>
        <taxon>Bacteria</taxon>
        <taxon>Pseudomonadati</taxon>
        <taxon>Bacteroidota</taxon>
        <taxon>Cytophagia</taxon>
        <taxon>Cytophagales</taxon>
        <taxon>Spirosomataceae</taxon>
        <taxon>Dyadobacter</taxon>
    </lineage>
</organism>
<dbReference type="Pfam" id="PF12385">
    <property type="entry name" value="Peptidase_C70"/>
    <property type="match status" value="1"/>
</dbReference>
<accession>A0A1H6YY32</accession>
<evidence type="ECO:0000313" key="2">
    <source>
        <dbReference type="Proteomes" id="UP000199532"/>
    </source>
</evidence>
<sequence>MPDILRQGIEKFSIGSLGLINLKPAENFTSILGGSTPVMLTFSIQKQIQTQWCWAATAVSISLFYDNSSTWTQCSLAEAALNSECCQFPEPCNKPWYLHEALTITDNFIKYSDTLTFNEVEDELKNGKVIGCRIGWVGGGGHFVVLYGCKSVDGVNYFSIDDPTDGKIEVTEAAFLSAYQGSGKWTHTFITKP</sequence>
<name>A0A1H6YY32_9BACT</name>
<dbReference type="RefSeq" id="WP_090338564.1">
    <property type="nucleotide sequence ID" value="NZ_FNXY01000007.1"/>
</dbReference>
<reference evidence="1 2" key="1">
    <citation type="submission" date="2016-10" db="EMBL/GenBank/DDBJ databases">
        <authorList>
            <person name="de Groot N.N."/>
        </authorList>
    </citation>
    <scope>NUCLEOTIDE SEQUENCE [LARGE SCALE GENOMIC DNA]</scope>
    <source>
        <strain evidence="1 2">DSM 19938</strain>
    </source>
</reference>
<evidence type="ECO:0000313" key="1">
    <source>
        <dbReference type="EMBL" id="SEJ41625.1"/>
    </source>
</evidence>